<dbReference type="EMBL" id="SNYW01000010">
    <property type="protein sequence ID" value="TDQ80808.1"/>
    <property type="molecule type" value="Genomic_DNA"/>
</dbReference>
<gene>
    <name evidence="2" type="ORF">A8950_2675</name>
</gene>
<comment type="caution">
    <text evidence="2">The sequence shown here is derived from an EMBL/GenBank/DDBJ whole genome shotgun (WGS) entry which is preliminary data.</text>
</comment>
<protein>
    <recommendedName>
        <fullName evidence="4">Small secreted protein</fullName>
    </recommendedName>
</protein>
<dbReference type="Proteomes" id="UP000295783">
    <property type="component" value="Unassembled WGS sequence"/>
</dbReference>
<feature type="chain" id="PRO_5020267548" description="Small secreted protein" evidence="1">
    <location>
        <begin position="22"/>
        <end position="47"/>
    </location>
</feature>
<evidence type="ECO:0000313" key="3">
    <source>
        <dbReference type="Proteomes" id="UP000295783"/>
    </source>
</evidence>
<name>A0A4R6WQ98_9PROT</name>
<sequence>MQGSFVLLLVTLSLTLGTMTACKPGQPTPDAVREMRDGRVIGGHGQN</sequence>
<reference evidence="2 3" key="1">
    <citation type="submission" date="2019-03" db="EMBL/GenBank/DDBJ databases">
        <title>Genomic Encyclopedia of Type Strains, Phase III (KMG-III): the genomes of soil and plant-associated and newly described type strains.</title>
        <authorList>
            <person name="Whitman W."/>
        </authorList>
    </citation>
    <scope>NUCLEOTIDE SEQUENCE [LARGE SCALE GENOMIC DNA]</scope>
    <source>
        <strain evidence="2 3">CGMCC 1.7660</strain>
    </source>
</reference>
<accession>A0A4R6WQ98</accession>
<proteinExistence type="predicted"/>
<evidence type="ECO:0000313" key="2">
    <source>
        <dbReference type="EMBL" id="TDQ80808.1"/>
    </source>
</evidence>
<feature type="signal peptide" evidence="1">
    <location>
        <begin position="1"/>
        <end position="21"/>
    </location>
</feature>
<dbReference type="RefSeq" id="WP_166645167.1">
    <property type="nucleotide sequence ID" value="NZ_SNYW01000010.1"/>
</dbReference>
<evidence type="ECO:0000256" key="1">
    <source>
        <dbReference type="SAM" id="SignalP"/>
    </source>
</evidence>
<organism evidence="2 3">
    <name type="scientific">Dongia mobilis</name>
    <dbReference type="NCBI Taxonomy" id="578943"/>
    <lineage>
        <taxon>Bacteria</taxon>
        <taxon>Pseudomonadati</taxon>
        <taxon>Pseudomonadota</taxon>
        <taxon>Alphaproteobacteria</taxon>
        <taxon>Rhodospirillales</taxon>
        <taxon>Dongiaceae</taxon>
        <taxon>Dongia</taxon>
    </lineage>
</organism>
<evidence type="ECO:0008006" key="4">
    <source>
        <dbReference type="Google" id="ProtNLM"/>
    </source>
</evidence>
<keyword evidence="3" id="KW-1185">Reference proteome</keyword>
<dbReference type="AlphaFoldDB" id="A0A4R6WQ98"/>
<keyword evidence="1" id="KW-0732">Signal</keyword>